<dbReference type="EMBL" id="AJTX02000002">
    <property type="protein sequence ID" value="KKJ01068.1"/>
    <property type="molecule type" value="Genomic_DNA"/>
</dbReference>
<dbReference type="GO" id="GO:0000160">
    <property type="term" value="P:phosphorelay signal transduction system"/>
    <property type="evidence" value="ECO:0007669"/>
    <property type="project" value="UniProtKB-KW"/>
</dbReference>
<dbReference type="OrthoDB" id="457440at2"/>
<evidence type="ECO:0000256" key="2">
    <source>
        <dbReference type="ARBA" id="ARBA00023012"/>
    </source>
</evidence>
<dbReference type="AlphaFoldDB" id="A0A0M2Q186"/>
<dbReference type="Pfam" id="PF00072">
    <property type="entry name" value="Response_reg"/>
    <property type="match status" value="1"/>
</dbReference>
<dbReference type="PANTHER" id="PTHR44591:SF14">
    <property type="entry name" value="PROTEIN PILG"/>
    <property type="match status" value="1"/>
</dbReference>
<keyword evidence="2" id="KW-0902">Two-component regulatory system</keyword>
<proteinExistence type="predicted"/>
<protein>
    <submittedName>
        <fullName evidence="5">Chemotaxis protein CheY</fullName>
    </submittedName>
</protein>
<comment type="caution">
    <text evidence="5">The sequence shown here is derived from an EMBL/GenBank/DDBJ whole genome shotgun (WGS) entry which is preliminary data.</text>
</comment>
<feature type="domain" description="Response regulatory" evidence="4">
    <location>
        <begin position="3"/>
        <end position="123"/>
    </location>
</feature>
<dbReference type="STRING" id="317619.GCA_000332315_03428"/>
<evidence type="ECO:0000256" key="3">
    <source>
        <dbReference type="PROSITE-ProRule" id="PRU00169"/>
    </source>
</evidence>
<dbReference type="RefSeq" id="WP_016923572.1">
    <property type="nucleotide sequence ID" value="NZ_KB235941.1"/>
</dbReference>
<organism evidence="5 6">
    <name type="scientific">Prochlorothrix hollandica PCC 9006 = CALU 1027</name>
    <dbReference type="NCBI Taxonomy" id="317619"/>
    <lineage>
        <taxon>Bacteria</taxon>
        <taxon>Bacillati</taxon>
        <taxon>Cyanobacteriota</taxon>
        <taxon>Cyanophyceae</taxon>
        <taxon>Prochlorotrichales</taxon>
        <taxon>Prochlorotrichaceae</taxon>
        <taxon>Prochlorothrix</taxon>
    </lineage>
</organism>
<sequence length="125" mass="13933">MSTILVVEDSETYRTMISELLVGNGFSVDTASNGVEALAKVNDYPAEGLPALIVLDIVMPEMNGYDFCRKVKGDPKMKDVPVVMCSSKSEEFDHYWGMKQGADAYLNKPFEPKELLKTIKHLLNN</sequence>
<dbReference type="Gene3D" id="3.40.50.2300">
    <property type="match status" value="1"/>
</dbReference>
<feature type="modified residue" description="4-aspartylphosphate" evidence="3">
    <location>
        <position position="56"/>
    </location>
</feature>
<dbReference type="InterPro" id="IPR001789">
    <property type="entry name" value="Sig_transdc_resp-reg_receiver"/>
</dbReference>
<dbReference type="InterPro" id="IPR011006">
    <property type="entry name" value="CheY-like_superfamily"/>
</dbReference>
<dbReference type="eggNOG" id="COG0745">
    <property type="taxonomic scope" value="Bacteria"/>
</dbReference>
<evidence type="ECO:0000259" key="4">
    <source>
        <dbReference type="PROSITE" id="PS50110"/>
    </source>
</evidence>
<keyword evidence="1 3" id="KW-0597">Phosphoprotein</keyword>
<dbReference type="SMART" id="SM00448">
    <property type="entry name" value="REC"/>
    <property type="match status" value="1"/>
</dbReference>
<keyword evidence="6" id="KW-1185">Reference proteome</keyword>
<dbReference type="InterPro" id="IPR050595">
    <property type="entry name" value="Bact_response_regulator"/>
</dbReference>
<evidence type="ECO:0000313" key="5">
    <source>
        <dbReference type="EMBL" id="KKJ01068.1"/>
    </source>
</evidence>
<evidence type="ECO:0000256" key="1">
    <source>
        <dbReference type="ARBA" id="ARBA00022553"/>
    </source>
</evidence>
<dbReference type="PANTHER" id="PTHR44591">
    <property type="entry name" value="STRESS RESPONSE REGULATOR PROTEIN 1"/>
    <property type="match status" value="1"/>
</dbReference>
<accession>A0A0M2Q186</accession>
<gene>
    <name evidence="5" type="ORF">PROH_01285</name>
</gene>
<dbReference type="PROSITE" id="PS50110">
    <property type="entry name" value="RESPONSE_REGULATORY"/>
    <property type="match status" value="1"/>
</dbReference>
<name>A0A0M2Q186_PROHO</name>
<reference evidence="5" key="1">
    <citation type="submission" date="2012-04" db="EMBL/GenBank/DDBJ databases">
        <authorList>
            <person name="Borisov I.G."/>
            <person name="Ivanikova N.V."/>
            <person name="Pinevich A.V."/>
        </authorList>
    </citation>
    <scope>NUCLEOTIDE SEQUENCE</scope>
    <source>
        <strain evidence="5">CALU 1027</strain>
    </source>
</reference>
<dbReference type="Proteomes" id="UP000034681">
    <property type="component" value="Unassembled WGS sequence"/>
</dbReference>
<evidence type="ECO:0000313" key="6">
    <source>
        <dbReference type="Proteomes" id="UP000034681"/>
    </source>
</evidence>
<dbReference type="SUPFAM" id="SSF52172">
    <property type="entry name" value="CheY-like"/>
    <property type="match status" value="1"/>
</dbReference>